<comment type="pathway">
    <text evidence="1">Quinol/quinone metabolism; menaquinone biosynthesis.</text>
</comment>
<evidence type="ECO:0000313" key="4">
    <source>
        <dbReference type="EMBL" id="TKK71520.1"/>
    </source>
</evidence>
<reference evidence="4 5" key="1">
    <citation type="submission" date="2019-05" db="EMBL/GenBank/DDBJ databases">
        <title>Panacibacter sp. strain 17mud1-8 Genome sequencing and assembly.</title>
        <authorList>
            <person name="Chhetri G."/>
        </authorList>
    </citation>
    <scope>NUCLEOTIDE SEQUENCE [LARGE SCALE GENOMIC DNA]</scope>
    <source>
        <strain evidence="4 5">17mud1-8</strain>
    </source>
</reference>
<keyword evidence="5" id="KW-1185">Reference proteome</keyword>
<dbReference type="HAMAP" id="MF_00991">
    <property type="entry name" value="MqnB"/>
    <property type="match status" value="1"/>
</dbReference>
<dbReference type="Gene3D" id="3.40.50.1580">
    <property type="entry name" value="Nucleoside phosphorylase domain"/>
    <property type="match status" value="1"/>
</dbReference>
<dbReference type="RefSeq" id="WP_137259760.1">
    <property type="nucleotide sequence ID" value="NZ_SZQL01000001.1"/>
</dbReference>
<dbReference type="AlphaFoldDB" id="A0A4U3L8W2"/>
<gene>
    <name evidence="1 4" type="primary">mqnB</name>
    <name evidence="4" type="ORF">FC093_00395</name>
</gene>
<dbReference type="Proteomes" id="UP000305848">
    <property type="component" value="Unassembled WGS sequence"/>
</dbReference>
<dbReference type="GO" id="GO:0005829">
    <property type="term" value="C:cytosol"/>
    <property type="evidence" value="ECO:0007669"/>
    <property type="project" value="TreeGrafter"/>
</dbReference>
<proteinExistence type="inferred from homology"/>
<dbReference type="InterPro" id="IPR035994">
    <property type="entry name" value="Nucleoside_phosphorylase_sf"/>
</dbReference>
<protein>
    <recommendedName>
        <fullName evidence="1 2">Futalosine hydrolase</fullName>
        <shortName evidence="1">FL hydrolase</shortName>
        <ecNumber evidence="1 2">3.2.2.26</ecNumber>
    </recommendedName>
    <alternativeName>
        <fullName evidence="1">Futalosine nucleosidase</fullName>
    </alternativeName>
    <alternativeName>
        <fullName evidence="1">Menaquinone biosynthetic enzyme MqnB</fullName>
    </alternativeName>
</protein>
<evidence type="ECO:0000313" key="5">
    <source>
        <dbReference type="Proteomes" id="UP000305848"/>
    </source>
</evidence>
<dbReference type="SUPFAM" id="SSF53167">
    <property type="entry name" value="Purine and uridine phosphorylases"/>
    <property type="match status" value="1"/>
</dbReference>
<accession>A0A4U3L8W2</accession>
<keyword evidence="4" id="KW-0326">Glycosidase</keyword>
<dbReference type="Pfam" id="PF01048">
    <property type="entry name" value="PNP_UDP_1"/>
    <property type="match status" value="1"/>
</dbReference>
<comment type="caution">
    <text evidence="4">The sequence shown here is derived from an EMBL/GenBank/DDBJ whole genome shotgun (WGS) entry which is preliminary data.</text>
</comment>
<dbReference type="GO" id="GO:0009116">
    <property type="term" value="P:nucleoside metabolic process"/>
    <property type="evidence" value="ECO:0007669"/>
    <property type="project" value="InterPro"/>
</dbReference>
<dbReference type="InterPro" id="IPR000845">
    <property type="entry name" value="Nucleoside_phosphorylase_d"/>
</dbReference>
<evidence type="ECO:0000256" key="2">
    <source>
        <dbReference type="NCBIfam" id="TIGR03664"/>
    </source>
</evidence>
<keyword evidence="1" id="KW-0474">Menaquinone biosynthesis</keyword>
<dbReference type="GO" id="GO:0019284">
    <property type="term" value="P:L-methionine salvage from S-adenosylmethionine"/>
    <property type="evidence" value="ECO:0007669"/>
    <property type="project" value="TreeGrafter"/>
</dbReference>
<name>A0A4U3L8W2_9BACT</name>
<feature type="domain" description="Nucleoside phosphorylase" evidence="3">
    <location>
        <begin position="22"/>
        <end position="203"/>
    </location>
</feature>
<dbReference type="GO" id="GO:0008930">
    <property type="term" value="F:methylthioadenosine nucleosidase activity"/>
    <property type="evidence" value="ECO:0007669"/>
    <property type="project" value="TreeGrafter"/>
</dbReference>
<keyword evidence="1 4" id="KW-0378">Hydrolase</keyword>
<dbReference type="UniPathway" id="UPA00079"/>
<dbReference type="OrthoDB" id="9788270at2"/>
<comment type="catalytic activity">
    <reaction evidence="1">
        <text>futalosine + H2O = dehypoxanthine futalosine + hypoxanthine</text>
        <dbReference type="Rhea" id="RHEA:25904"/>
        <dbReference type="ChEBI" id="CHEBI:15377"/>
        <dbReference type="ChEBI" id="CHEBI:17368"/>
        <dbReference type="ChEBI" id="CHEBI:58863"/>
        <dbReference type="ChEBI" id="CHEBI:58864"/>
        <dbReference type="EC" id="3.2.2.26"/>
    </reaction>
</comment>
<dbReference type="EMBL" id="SZQL01000001">
    <property type="protein sequence ID" value="TKK71520.1"/>
    <property type="molecule type" value="Genomic_DNA"/>
</dbReference>
<sequence>MQITIAAATRLELKEDMIKQSNGHDIRILYTGVGILPSAVSITQHVLQHKPDLIIQMGIAGCFDSNIGLANVVAVKKESLGDTGVQENGEWKDVFDMGFRQKGEMPFSDKYLVNETIEKYNVLQLPEVTGVTINEITTEKARIKMLQGKYNAQIESMEGAALHYVCQLFNIPFIQIRAISNYIGERDKTKWKLKEAVASLNETVLHMLNKIE</sequence>
<comment type="function">
    <text evidence="1">Catalyzes the hydrolysis of futalosine (FL) to dehypoxanthine futalosine (DHFL) and hypoxanthine, a step in the biosynthesis of menaquinone (MK, vitamin K2).</text>
</comment>
<dbReference type="GO" id="GO:0009234">
    <property type="term" value="P:menaquinone biosynthetic process"/>
    <property type="evidence" value="ECO:0007669"/>
    <property type="project" value="UniProtKB-UniRule"/>
</dbReference>
<dbReference type="EC" id="3.2.2.26" evidence="1 2"/>
<evidence type="ECO:0000259" key="3">
    <source>
        <dbReference type="Pfam" id="PF01048"/>
    </source>
</evidence>
<evidence type="ECO:0000256" key="1">
    <source>
        <dbReference type="HAMAP-Rule" id="MF_00991"/>
    </source>
</evidence>
<dbReference type="GO" id="GO:0008782">
    <property type="term" value="F:adenosylhomocysteine nucleosidase activity"/>
    <property type="evidence" value="ECO:0007669"/>
    <property type="project" value="TreeGrafter"/>
</dbReference>
<dbReference type="PANTHER" id="PTHR46832">
    <property type="entry name" value="5'-METHYLTHIOADENOSINE/S-ADENOSYLHOMOCYSTEINE NUCLEOSIDASE"/>
    <property type="match status" value="1"/>
</dbReference>
<comment type="similarity">
    <text evidence="1">Belongs to the PNP/UDP phosphorylase family. Futalosine hydrolase subfamily.</text>
</comment>
<organism evidence="4 5">
    <name type="scientific">Ilyomonas limi</name>
    <dbReference type="NCBI Taxonomy" id="2575867"/>
    <lineage>
        <taxon>Bacteria</taxon>
        <taxon>Pseudomonadati</taxon>
        <taxon>Bacteroidota</taxon>
        <taxon>Chitinophagia</taxon>
        <taxon>Chitinophagales</taxon>
        <taxon>Chitinophagaceae</taxon>
        <taxon>Ilyomonas</taxon>
    </lineage>
</organism>
<dbReference type="InterPro" id="IPR019963">
    <property type="entry name" value="FL_hydrolase_MqnB"/>
</dbReference>
<dbReference type="PANTHER" id="PTHR46832:SF2">
    <property type="entry name" value="FUTALOSINE HYDROLASE"/>
    <property type="match status" value="1"/>
</dbReference>
<dbReference type="NCBIfam" id="TIGR03664">
    <property type="entry name" value="fut_nucase"/>
    <property type="match status" value="1"/>
</dbReference>